<evidence type="ECO:0000256" key="1">
    <source>
        <dbReference type="ARBA" id="ARBA00022801"/>
    </source>
</evidence>
<dbReference type="InterPro" id="IPR029058">
    <property type="entry name" value="AB_hydrolase_fold"/>
</dbReference>
<dbReference type="Proteomes" id="UP000427769">
    <property type="component" value="Chromosome"/>
</dbReference>
<dbReference type="Gene3D" id="3.40.50.1820">
    <property type="entry name" value="alpha/beta hydrolase"/>
    <property type="match status" value="1"/>
</dbReference>
<gene>
    <name evidence="3" type="ORF">DSCW_33150</name>
</gene>
<reference evidence="3 4" key="1">
    <citation type="submission" date="2019-11" db="EMBL/GenBank/DDBJ databases">
        <title>Comparative genomics of hydrocarbon-degrading Desulfosarcina strains.</title>
        <authorList>
            <person name="Watanabe M."/>
            <person name="Kojima H."/>
            <person name="Fukui M."/>
        </authorList>
    </citation>
    <scope>NUCLEOTIDE SEQUENCE [LARGE SCALE GENOMIC DNA]</scope>
    <source>
        <strain evidence="3 4">PP31</strain>
    </source>
</reference>
<name>A0A5K7Z4H7_9BACT</name>
<dbReference type="Pfam" id="PF20434">
    <property type="entry name" value="BD-FAE"/>
    <property type="match status" value="1"/>
</dbReference>
<evidence type="ECO:0000259" key="2">
    <source>
        <dbReference type="Pfam" id="PF20434"/>
    </source>
</evidence>
<dbReference type="AlphaFoldDB" id="A0A5K7Z4H7"/>
<keyword evidence="4" id="KW-1185">Reference proteome</keyword>
<dbReference type="PANTHER" id="PTHR48081">
    <property type="entry name" value="AB HYDROLASE SUPERFAMILY PROTEIN C4A8.06C"/>
    <property type="match status" value="1"/>
</dbReference>
<dbReference type="OrthoDB" id="9775851at2"/>
<dbReference type="RefSeq" id="WP_155304775.1">
    <property type="nucleotide sequence ID" value="NZ_AP021875.1"/>
</dbReference>
<keyword evidence="1" id="KW-0378">Hydrolase</keyword>
<dbReference type="InterPro" id="IPR049492">
    <property type="entry name" value="BD-FAE-like_dom"/>
</dbReference>
<evidence type="ECO:0000313" key="4">
    <source>
        <dbReference type="Proteomes" id="UP000427769"/>
    </source>
</evidence>
<organism evidence="3 4">
    <name type="scientific">Desulfosarcina widdelii</name>
    <dbReference type="NCBI Taxonomy" id="947919"/>
    <lineage>
        <taxon>Bacteria</taxon>
        <taxon>Pseudomonadati</taxon>
        <taxon>Thermodesulfobacteriota</taxon>
        <taxon>Desulfobacteria</taxon>
        <taxon>Desulfobacterales</taxon>
        <taxon>Desulfosarcinaceae</taxon>
        <taxon>Desulfosarcina</taxon>
    </lineage>
</organism>
<sequence length="288" mass="31857">MSQRMIHEPKSGKAIRVLDVTYRQSTDGTWPARIYRPEQQGPLPALLDVHGGAWTVGGHTDNEMVDLYLAASGLVVFAVECRKAPRHTYPSQVADVNYATRWVKAHAGDFNASSNGIGGLGTSSGGHSLLLSAMRPDDARYQELDLPGEEAPDARLSYLIAAWPVLDPHGRYLFSKENQREFLVEATDAYFLNQEAMQEGNPLRALERGESLDLPPVMIIQGTADNNVPLDAVDRFVDAYRKAGGMIELAWFPDMPHGFASKPGTETDHALEIMRDFVYRQHNRPAGI</sequence>
<proteinExistence type="predicted"/>
<feature type="domain" description="BD-FAE-like" evidence="2">
    <location>
        <begin position="34"/>
        <end position="232"/>
    </location>
</feature>
<dbReference type="InterPro" id="IPR050300">
    <property type="entry name" value="GDXG_lipolytic_enzyme"/>
</dbReference>
<evidence type="ECO:0000313" key="3">
    <source>
        <dbReference type="EMBL" id="BBO75898.1"/>
    </source>
</evidence>
<dbReference type="GO" id="GO:0016787">
    <property type="term" value="F:hydrolase activity"/>
    <property type="evidence" value="ECO:0007669"/>
    <property type="project" value="UniProtKB-KW"/>
</dbReference>
<protein>
    <recommendedName>
        <fullName evidence="2">BD-FAE-like domain-containing protein</fullName>
    </recommendedName>
</protein>
<dbReference type="EMBL" id="AP021875">
    <property type="protein sequence ID" value="BBO75898.1"/>
    <property type="molecule type" value="Genomic_DNA"/>
</dbReference>
<dbReference type="SUPFAM" id="SSF53474">
    <property type="entry name" value="alpha/beta-Hydrolases"/>
    <property type="match status" value="1"/>
</dbReference>
<accession>A0A5K7Z4H7</accession>
<dbReference type="KEGG" id="dwd:DSCW_33150"/>